<evidence type="ECO:0000256" key="1">
    <source>
        <dbReference type="ARBA" id="ARBA00004123"/>
    </source>
</evidence>
<evidence type="ECO:0000256" key="4">
    <source>
        <dbReference type="SAM" id="MobiDB-lite"/>
    </source>
</evidence>
<evidence type="ECO:0008006" key="7">
    <source>
        <dbReference type="Google" id="ProtNLM"/>
    </source>
</evidence>
<comment type="similarity">
    <text evidence="2">Belongs to the MYBBP1A family.</text>
</comment>
<dbReference type="PANTHER" id="PTHR13213:SF2">
    <property type="entry name" value="MYB-BINDING PROTEIN 1A"/>
    <property type="match status" value="1"/>
</dbReference>
<accession>A0A397IFP1</accession>
<proteinExistence type="inferred from homology"/>
<dbReference type="SUPFAM" id="SSF48371">
    <property type="entry name" value="ARM repeat"/>
    <property type="match status" value="1"/>
</dbReference>
<dbReference type="PANTHER" id="PTHR13213">
    <property type="entry name" value="MYB-BINDING PROTEIN 1A FAMILY MEMBER"/>
    <property type="match status" value="1"/>
</dbReference>
<comment type="subcellular location">
    <subcellularLocation>
        <location evidence="1">Nucleus</location>
    </subcellularLocation>
</comment>
<keyword evidence="6" id="KW-1185">Reference proteome</keyword>
<dbReference type="STRING" id="1348612.A0A397IFP1"/>
<evidence type="ECO:0000256" key="3">
    <source>
        <dbReference type="ARBA" id="ARBA00023242"/>
    </source>
</evidence>
<dbReference type="GO" id="GO:0006355">
    <property type="term" value="P:regulation of DNA-templated transcription"/>
    <property type="evidence" value="ECO:0007669"/>
    <property type="project" value="InterPro"/>
</dbReference>
<evidence type="ECO:0000313" key="6">
    <source>
        <dbReference type="Proteomes" id="UP000266861"/>
    </source>
</evidence>
<gene>
    <name evidence="5" type="ORF">Glove_251g52</name>
</gene>
<reference evidence="5 6" key="1">
    <citation type="submission" date="2018-08" db="EMBL/GenBank/DDBJ databases">
        <title>Genome and evolution of the arbuscular mycorrhizal fungus Diversispora epigaea (formerly Glomus versiforme) and its bacterial endosymbionts.</title>
        <authorList>
            <person name="Sun X."/>
            <person name="Fei Z."/>
            <person name="Harrison M."/>
        </authorList>
    </citation>
    <scope>NUCLEOTIDE SEQUENCE [LARGE SCALE GENOMIC DNA]</scope>
    <source>
        <strain evidence="5 6">IT104</strain>
    </source>
</reference>
<dbReference type="GO" id="GO:0000182">
    <property type="term" value="F:rDNA binding"/>
    <property type="evidence" value="ECO:0007669"/>
    <property type="project" value="TreeGrafter"/>
</dbReference>
<sequence>MAVSTYDFFSDLASLDSSQRQTAATSLILHLQNKYEEHLKTNSNPPELNENNDFVGITENIEKLCGPEVAYSLIRLTRGLASSREAARHGFSLALIELLAGFECITYEIVTTLIDEACPIKSAKERDNSDIIFGRVFGLMAIIRSGMLWRKNSSKEEYMDVINNLTFCSKCKKYVREMCYHIIISSIPHLKDTSFERDALEHLINVLTEHSKHGINNPDDLNLALAIEYQYPDIVQNNVWKNVVMHSCDTCSIQWKVSIMHRDNIGNISEAIQAKPSKLALEIHQNQENRLHSVWNSIIHLFNLAPGGKIGENSIEFSDFWKIVVDGCLFDDETPHQRKFWGFQLFEKVINIFPPGRIADVFTSNFMRTLINNSHDDRRYLHKAAIHALKTIESVSEENQNKANVIVKSLLGPSCDQDFDKLSNTKTVKKIFSTMNNDALENYLFYLKGIFLKSNYTDFSEIEHQRHWIIEHIYSILKDSEINRSEGWMKFIFDLFMTYGFFTPKENHKDDSDEEMIVYKPKRSNSKGSQKTKKIKKTNVIIGAAIPPLSSKTQEYCRTRFFHSLGELLTIRSFEVDSVRSMNGNMSNGESWVYYAACKLIEFENDPQVDPLIVLSDEALEIQRSVYIIMQQIINEKFRKSKEVKESKKKTADSDLHYDGFLWLFSSSVLILYNEPDEAMDILKDLKLCYTKMFEKSEHSKKQKKSKKSNKTSDESYSHDPADVIVDILLGFLVKQSSFLHNMVEITFKAFCDIITKSSLNLMLDIFTNKGVDGNELIEAMDIDDNDMFDQDEDDDESDNNTEDDDEPGFINFTNTKSSKNEMLEFHKDDDDDEDENDEEDISDQEKMMEQFDSKLGEYFKQQKIGKKKKKDAKYQKIHFKQKIIGLLRIFVRAQPTNPLIFELLVPLLELTKSSDSDEVAKSIDHFLNTQIVVNKEVPTQFEDSLVLNIMQQVHEMIGKARKANLAILCWKTSAYLFKSLIRCHKCDEYPKLCSKYSNPSIKKAVNIYESSYQRWLTKAGCLPIISFLQLFDCIPQVPWHLSKIFLGGTDPKSAKSPKKVILAYEISTSAFKHIIPKKKTELLNDNNSIVKLIQKMRDSLKITLQFICDERGEKKFDDQAMRVIIKFAILAIKRTNMYVPKEKLTVAWDATNLLSILMKIKELPKLKNSQAIKTLISEVKALFPNIRL</sequence>
<name>A0A397IFP1_9GLOM</name>
<evidence type="ECO:0000256" key="2">
    <source>
        <dbReference type="ARBA" id="ARBA00006809"/>
    </source>
</evidence>
<comment type="caution">
    <text evidence="5">The sequence shown here is derived from an EMBL/GenBank/DDBJ whole genome shotgun (WGS) entry which is preliminary data.</text>
</comment>
<evidence type="ECO:0000313" key="5">
    <source>
        <dbReference type="EMBL" id="RHZ71883.1"/>
    </source>
</evidence>
<organism evidence="5 6">
    <name type="scientific">Diversispora epigaea</name>
    <dbReference type="NCBI Taxonomy" id="1348612"/>
    <lineage>
        <taxon>Eukaryota</taxon>
        <taxon>Fungi</taxon>
        <taxon>Fungi incertae sedis</taxon>
        <taxon>Mucoromycota</taxon>
        <taxon>Glomeromycotina</taxon>
        <taxon>Glomeromycetes</taxon>
        <taxon>Diversisporales</taxon>
        <taxon>Diversisporaceae</taxon>
        <taxon>Diversispora</taxon>
    </lineage>
</organism>
<dbReference type="GO" id="GO:0005730">
    <property type="term" value="C:nucleolus"/>
    <property type="evidence" value="ECO:0007669"/>
    <property type="project" value="InterPro"/>
</dbReference>
<dbReference type="OrthoDB" id="342531at2759"/>
<dbReference type="AlphaFoldDB" id="A0A397IFP1"/>
<dbReference type="InterPro" id="IPR016024">
    <property type="entry name" value="ARM-type_fold"/>
</dbReference>
<dbReference type="Proteomes" id="UP000266861">
    <property type="component" value="Unassembled WGS sequence"/>
</dbReference>
<dbReference type="EMBL" id="PQFF01000231">
    <property type="protein sequence ID" value="RHZ71883.1"/>
    <property type="molecule type" value="Genomic_DNA"/>
</dbReference>
<dbReference type="InterPro" id="IPR007015">
    <property type="entry name" value="DNA_pol_V/MYBBP1A"/>
</dbReference>
<keyword evidence="3" id="KW-0539">Nucleus</keyword>
<protein>
    <recommendedName>
        <fullName evidence="7">DNA polymerase V</fullName>
    </recommendedName>
</protein>
<feature type="region of interest" description="Disordered" evidence="4">
    <location>
        <begin position="784"/>
        <end position="815"/>
    </location>
</feature>
<dbReference type="Pfam" id="PF04931">
    <property type="entry name" value="DNA_pol_phi"/>
    <property type="match status" value="1"/>
</dbReference>
<feature type="compositionally biased region" description="Acidic residues" evidence="4">
    <location>
        <begin position="784"/>
        <end position="808"/>
    </location>
</feature>